<dbReference type="GO" id="GO:0000155">
    <property type="term" value="F:phosphorelay sensor kinase activity"/>
    <property type="evidence" value="ECO:0007669"/>
    <property type="project" value="InterPro"/>
</dbReference>
<evidence type="ECO:0000256" key="9">
    <source>
        <dbReference type="SAM" id="Phobius"/>
    </source>
</evidence>
<dbReference type="FunFam" id="3.30.565.10:FF:000006">
    <property type="entry name" value="Sensor histidine kinase WalK"/>
    <property type="match status" value="1"/>
</dbReference>
<dbReference type="CDD" id="cd06225">
    <property type="entry name" value="HAMP"/>
    <property type="match status" value="1"/>
</dbReference>
<evidence type="ECO:0000259" key="10">
    <source>
        <dbReference type="PROSITE" id="PS50109"/>
    </source>
</evidence>
<evidence type="ECO:0000256" key="8">
    <source>
        <dbReference type="ARBA" id="ARBA00023136"/>
    </source>
</evidence>
<dbReference type="InterPro" id="IPR003660">
    <property type="entry name" value="HAMP_dom"/>
</dbReference>
<dbReference type="GO" id="GO:0004721">
    <property type="term" value="F:phosphoprotein phosphatase activity"/>
    <property type="evidence" value="ECO:0007669"/>
    <property type="project" value="TreeGrafter"/>
</dbReference>
<keyword evidence="5" id="KW-0808">Transferase</keyword>
<dbReference type="InterPro" id="IPR036097">
    <property type="entry name" value="HisK_dim/P_sf"/>
</dbReference>
<dbReference type="InterPro" id="IPR003661">
    <property type="entry name" value="HisK_dim/P_dom"/>
</dbReference>
<dbReference type="InterPro" id="IPR005467">
    <property type="entry name" value="His_kinase_dom"/>
</dbReference>
<dbReference type="PROSITE" id="PS50109">
    <property type="entry name" value="HIS_KIN"/>
    <property type="match status" value="1"/>
</dbReference>
<proteinExistence type="predicted"/>
<dbReference type="Pfam" id="PF00512">
    <property type="entry name" value="HisKA"/>
    <property type="match status" value="1"/>
</dbReference>
<dbReference type="Gene3D" id="1.10.287.130">
    <property type="match status" value="1"/>
</dbReference>
<dbReference type="SMART" id="SM00387">
    <property type="entry name" value="HATPase_c"/>
    <property type="match status" value="1"/>
</dbReference>
<feature type="transmembrane region" description="Helical" evidence="9">
    <location>
        <begin position="186"/>
        <end position="206"/>
    </location>
</feature>
<evidence type="ECO:0000313" key="12">
    <source>
        <dbReference type="EMBL" id="MBH1941562.1"/>
    </source>
</evidence>
<dbReference type="Proteomes" id="UP000623269">
    <property type="component" value="Unassembled WGS sequence"/>
</dbReference>
<evidence type="ECO:0000256" key="1">
    <source>
        <dbReference type="ARBA" id="ARBA00000085"/>
    </source>
</evidence>
<dbReference type="Gene3D" id="6.10.340.10">
    <property type="match status" value="1"/>
</dbReference>
<keyword evidence="8 9" id="KW-0472">Membrane</keyword>
<dbReference type="SMART" id="SM00388">
    <property type="entry name" value="HisKA"/>
    <property type="match status" value="1"/>
</dbReference>
<comment type="caution">
    <text evidence="12">The sequence shown here is derived from an EMBL/GenBank/DDBJ whole genome shotgun (WGS) entry which is preliminary data.</text>
</comment>
<dbReference type="SUPFAM" id="SSF55874">
    <property type="entry name" value="ATPase domain of HSP90 chaperone/DNA topoisomerase II/histidine kinase"/>
    <property type="match status" value="1"/>
</dbReference>
<dbReference type="RefSeq" id="WP_197661808.1">
    <property type="nucleotide sequence ID" value="NZ_JAEAGR010000012.1"/>
</dbReference>
<dbReference type="PRINTS" id="PR00344">
    <property type="entry name" value="BCTRLSENSOR"/>
</dbReference>
<evidence type="ECO:0000313" key="13">
    <source>
        <dbReference type="Proteomes" id="UP000623269"/>
    </source>
</evidence>
<dbReference type="PANTHER" id="PTHR45453:SF1">
    <property type="entry name" value="PHOSPHATE REGULON SENSOR PROTEIN PHOR"/>
    <property type="match status" value="1"/>
</dbReference>
<sequence length="492" mass="55844">MAKENKVRIYNRLFFKLYLNYAVMLLVTAVLIGLIFMKLYEDTTMRNHKEQLEEQAERFSAKATEYIITRQYDDFLEDTNILYEMTDLDIWTIPNPTASKPMDESMITNTYKEMIDTGYVDIINRAFSKSNDLSKLSKIGDDEIYGVPMITVARPVYGENLEIVGAVLLKLMVEGQKKVVADSMTLIVFSSVVALAISFVIVIVFATELSLPISRMRVTALELASGDYNSKTGIKRNDEIGDLAKTVDILSEKLLENDIQRKNLDQMRLDFFANVSHELRTPITVMRAYTETLVDGVVKEEDKLVQYYDRMLSECKTMERLVGDLLLLSKMQNPDFAIEKEPVNLVQVFDDIIRSAGTIAEKKKINIKVTKESPAYMILGDYDRLRQMFMVILDNAIKFSDENKTVHINLSKTDKIKVSIRDEGIGIDESEISNIFEKFYKSNLRQNAGGSGLGLAIAKQIAQKHGSNIEVSSAPGEGTEFSFIFSAYEMDF</sequence>
<name>A0A8J7KXA7_9FIRM</name>
<evidence type="ECO:0000256" key="2">
    <source>
        <dbReference type="ARBA" id="ARBA00004370"/>
    </source>
</evidence>
<gene>
    <name evidence="12" type="ORF">I5677_11720</name>
</gene>
<evidence type="ECO:0000259" key="11">
    <source>
        <dbReference type="PROSITE" id="PS50885"/>
    </source>
</evidence>
<dbReference type="FunFam" id="1.10.287.130:FF:000001">
    <property type="entry name" value="Two-component sensor histidine kinase"/>
    <property type="match status" value="1"/>
</dbReference>
<dbReference type="GO" id="GO:0016036">
    <property type="term" value="P:cellular response to phosphate starvation"/>
    <property type="evidence" value="ECO:0007669"/>
    <property type="project" value="TreeGrafter"/>
</dbReference>
<dbReference type="GO" id="GO:0005886">
    <property type="term" value="C:plasma membrane"/>
    <property type="evidence" value="ECO:0007669"/>
    <property type="project" value="TreeGrafter"/>
</dbReference>
<dbReference type="InterPro" id="IPR004358">
    <property type="entry name" value="Sig_transdc_His_kin-like_C"/>
</dbReference>
<evidence type="ECO:0000256" key="6">
    <source>
        <dbReference type="ARBA" id="ARBA00022777"/>
    </source>
</evidence>
<dbReference type="InterPro" id="IPR050351">
    <property type="entry name" value="BphY/WalK/GraS-like"/>
</dbReference>
<dbReference type="CDD" id="cd00075">
    <property type="entry name" value="HATPase"/>
    <property type="match status" value="1"/>
</dbReference>
<keyword evidence="9" id="KW-1133">Transmembrane helix</keyword>
<dbReference type="PROSITE" id="PS50885">
    <property type="entry name" value="HAMP"/>
    <property type="match status" value="1"/>
</dbReference>
<accession>A0A8J7KXA7</accession>
<keyword evidence="7" id="KW-0902">Two-component regulatory system</keyword>
<dbReference type="EC" id="2.7.13.3" evidence="3"/>
<organism evidence="12 13">
    <name type="scientific">Mobilitalea sibirica</name>
    <dbReference type="NCBI Taxonomy" id="1462919"/>
    <lineage>
        <taxon>Bacteria</taxon>
        <taxon>Bacillati</taxon>
        <taxon>Bacillota</taxon>
        <taxon>Clostridia</taxon>
        <taxon>Lachnospirales</taxon>
        <taxon>Lachnospiraceae</taxon>
        <taxon>Mobilitalea</taxon>
    </lineage>
</organism>
<dbReference type="PANTHER" id="PTHR45453">
    <property type="entry name" value="PHOSPHATE REGULON SENSOR PROTEIN PHOR"/>
    <property type="match status" value="1"/>
</dbReference>
<dbReference type="InterPro" id="IPR036890">
    <property type="entry name" value="HATPase_C_sf"/>
</dbReference>
<protein>
    <recommendedName>
        <fullName evidence="3">histidine kinase</fullName>
        <ecNumber evidence="3">2.7.13.3</ecNumber>
    </recommendedName>
</protein>
<feature type="domain" description="Histidine kinase" evidence="10">
    <location>
        <begin position="274"/>
        <end position="489"/>
    </location>
</feature>
<keyword evidence="4" id="KW-0597">Phosphoprotein</keyword>
<dbReference type="InterPro" id="IPR003594">
    <property type="entry name" value="HATPase_dom"/>
</dbReference>
<reference evidence="12" key="1">
    <citation type="submission" date="2020-12" db="EMBL/GenBank/DDBJ databases">
        <title>M. sibirica DSM 26468T genome.</title>
        <authorList>
            <person name="Thieme N."/>
            <person name="Rettenmaier R."/>
            <person name="Zverlov V."/>
            <person name="Liebl W."/>
        </authorList>
    </citation>
    <scope>NUCLEOTIDE SEQUENCE</scope>
    <source>
        <strain evidence="12">DSM 26468</strain>
    </source>
</reference>
<evidence type="ECO:0000256" key="3">
    <source>
        <dbReference type="ARBA" id="ARBA00012438"/>
    </source>
</evidence>
<dbReference type="SUPFAM" id="SSF47384">
    <property type="entry name" value="Homodimeric domain of signal transducing histidine kinase"/>
    <property type="match status" value="1"/>
</dbReference>
<dbReference type="Pfam" id="PF00672">
    <property type="entry name" value="HAMP"/>
    <property type="match status" value="1"/>
</dbReference>
<dbReference type="Pfam" id="PF02518">
    <property type="entry name" value="HATPase_c"/>
    <property type="match status" value="1"/>
</dbReference>
<keyword evidence="13" id="KW-1185">Reference proteome</keyword>
<dbReference type="AlphaFoldDB" id="A0A8J7KXA7"/>
<evidence type="ECO:0000256" key="7">
    <source>
        <dbReference type="ARBA" id="ARBA00023012"/>
    </source>
</evidence>
<evidence type="ECO:0000256" key="4">
    <source>
        <dbReference type="ARBA" id="ARBA00022553"/>
    </source>
</evidence>
<dbReference type="Gene3D" id="3.30.565.10">
    <property type="entry name" value="Histidine kinase-like ATPase, C-terminal domain"/>
    <property type="match status" value="1"/>
</dbReference>
<keyword evidence="9" id="KW-0812">Transmembrane</keyword>
<dbReference type="SUPFAM" id="SSF158472">
    <property type="entry name" value="HAMP domain-like"/>
    <property type="match status" value="1"/>
</dbReference>
<feature type="domain" description="HAMP" evidence="11">
    <location>
        <begin position="207"/>
        <end position="259"/>
    </location>
</feature>
<evidence type="ECO:0000256" key="5">
    <source>
        <dbReference type="ARBA" id="ARBA00022679"/>
    </source>
</evidence>
<dbReference type="SMART" id="SM00304">
    <property type="entry name" value="HAMP"/>
    <property type="match status" value="1"/>
</dbReference>
<dbReference type="CDD" id="cd00082">
    <property type="entry name" value="HisKA"/>
    <property type="match status" value="1"/>
</dbReference>
<comment type="subcellular location">
    <subcellularLocation>
        <location evidence="2">Membrane</location>
    </subcellularLocation>
</comment>
<keyword evidence="6" id="KW-0418">Kinase</keyword>
<dbReference type="EMBL" id="JAEAGR010000012">
    <property type="protein sequence ID" value="MBH1941562.1"/>
    <property type="molecule type" value="Genomic_DNA"/>
</dbReference>
<feature type="transmembrane region" description="Helical" evidence="9">
    <location>
        <begin position="18"/>
        <end position="40"/>
    </location>
</feature>
<comment type="catalytic activity">
    <reaction evidence="1">
        <text>ATP + protein L-histidine = ADP + protein N-phospho-L-histidine.</text>
        <dbReference type="EC" id="2.7.13.3"/>
    </reaction>
</comment>